<keyword evidence="2" id="KW-0812">Transmembrane</keyword>
<evidence type="ECO:0000256" key="5">
    <source>
        <dbReference type="SAM" id="MobiDB-lite"/>
    </source>
</evidence>
<proteinExistence type="predicted"/>
<dbReference type="Pfam" id="PF21729">
    <property type="entry name" value="IRX15_IRX15L_GXM"/>
    <property type="match status" value="1"/>
</dbReference>
<feature type="region of interest" description="Disordered" evidence="5">
    <location>
        <begin position="1"/>
        <end position="43"/>
    </location>
</feature>
<name>A0A8X8ZE60_SALSN</name>
<sequence>MEGRRGLPTACGSSSSSSSSSSPSPSSSPSSPPGTPPAENSKSSLPNSVFDVLLHYAALNASSTGRMSADEMNTVAAVLRRCTASCNLLVFGLSHKTLLWNSLNHNGRTVFVSDSAYLVSKLEEKQSSIEAYDVQFTTKNLLFSDCKLVVNDLPNHLYDIAWDVILVDRPRGYFGAALGRMSVIFTAIVRGAARRRRTCLCMNSSGGGEGLQRGIPVCGEFGGNERFVGAFRHWKI</sequence>
<dbReference type="GO" id="GO:0045492">
    <property type="term" value="P:xylan biosynthetic process"/>
    <property type="evidence" value="ECO:0007669"/>
    <property type="project" value="InterPro"/>
</dbReference>
<reference evidence="6" key="1">
    <citation type="submission" date="2018-01" db="EMBL/GenBank/DDBJ databases">
        <authorList>
            <person name="Mao J.F."/>
        </authorList>
    </citation>
    <scope>NUCLEOTIDE SEQUENCE</scope>
    <source>
        <strain evidence="6">Huo1</strain>
        <tissue evidence="6">Leaf</tissue>
    </source>
</reference>
<feature type="compositionally biased region" description="Low complexity" evidence="5">
    <location>
        <begin position="13"/>
        <end position="29"/>
    </location>
</feature>
<evidence type="ECO:0000256" key="4">
    <source>
        <dbReference type="ARBA" id="ARBA00023136"/>
    </source>
</evidence>
<comment type="subcellular location">
    <subcellularLocation>
        <location evidence="1">Golgi apparatus membrane</location>
        <topology evidence="1">Single-pass membrane protein</topology>
    </subcellularLocation>
</comment>
<dbReference type="Proteomes" id="UP000298416">
    <property type="component" value="Unassembled WGS sequence"/>
</dbReference>
<dbReference type="InterPro" id="IPR006514">
    <property type="entry name" value="IRX15/GXM/AGM"/>
</dbReference>
<evidence type="ECO:0000256" key="2">
    <source>
        <dbReference type="ARBA" id="ARBA00022692"/>
    </source>
</evidence>
<keyword evidence="3" id="KW-1133">Transmembrane helix</keyword>
<reference evidence="6" key="2">
    <citation type="submission" date="2020-08" db="EMBL/GenBank/DDBJ databases">
        <title>Plant Genome Project.</title>
        <authorList>
            <person name="Zhang R.-G."/>
        </authorList>
    </citation>
    <scope>NUCLEOTIDE SEQUENCE</scope>
    <source>
        <strain evidence="6">Huo1</strain>
        <tissue evidence="6">Leaf</tissue>
    </source>
</reference>
<evidence type="ECO:0008006" key="8">
    <source>
        <dbReference type="Google" id="ProtNLM"/>
    </source>
</evidence>
<gene>
    <name evidence="6" type="ORF">SASPL_138207</name>
</gene>
<evidence type="ECO:0000256" key="3">
    <source>
        <dbReference type="ARBA" id="ARBA00022989"/>
    </source>
</evidence>
<evidence type="ECO:0000256" key="1">
    <source>
        <dbReference type="ARBA" id="ARBA00004194"/>
    </source>
</evidence>
<dbReference type="GO" id="GO:0000139">
    <property type="term" value="C:Golgi membrane"/>
    <property type="evidence" value="ECO:0007669"/>
    <property type="project" value="UniProtKB-SubCell"/>
</dbReference>
<comment type="caution">
    <text evidence="6">The sequence shown here is derived from an EMBL/GenBank/DDBJ whole genome shotgun (WGS) entry which is preliminary data.</text>
</comment>
<dbReference type="EMBL" id="PNBA02000014">
    <property type="protein sequence ID" value="KAG6401353.1"/>
    <property type="molecule type" value="Genomic_DNA"/>
</dbReference>
<protein>
    <recommendedName>
        <fullName evidence="8">Polysaccharide biosynthesis domain-containing protein</fullName>
    </recommendedName>
</protein>
<keyword evidence="7" id="KW-1185">Reference proteome</keyword>
<dbReference type="AlphaFoldDB" id="A0A8X8ZE60"/>
<accession>A0A8X8ZE60</accession>
<evidence type="ECO:0000313" key="7">
    <source>
        <dbReference type="Proteomes" id="UP000298416"/>
    </source>
</evidence>
<dbReference type="PANTHER" id="PTHR31444">
    <property type="entry name" value="OS11G0490100 PROTEIN"/>
    <property type="match status" value="1"/>
</dbReference>
<evidence type="ECO:0000313" key="6">
    <source>
        <dbReference type="EMBL" id="KAG6401353.1"/>
    </source>
</evidence>
<keyword evidence="4" id="KW-0472">Membrane</keyword>
<organism evidence="6">
    <name type="scientific">Salvia splendens</name>
    <name type="common">Scarlet sage</name>
    <dbReference type="NCBI Taxonomy" id="180675"/>
    <lineage>
        <taxon>Eukaryota</taxon>
        <taxon>Viridiplantae</taxon>
        <taxon>Streptophyta</taxon>
        <taxon>Embryophyta</taxon>
        <taxon>Tracheophyta</taxon>
        <taxon>Spermatophyta</taxon>
        <taxon>Magnoliopsida</taxon>
        <taxon>eudicotyledons</taxon>
        <taxon>Gunneridae</taxon>
        <taxon>Pentapetalae</taxon>
        <taxon>asterids</taxon>
        <taxon>lamiids</taxon>
        <taxon>Lamiales</taxon>
        <taxon>Lamiaceae</taxon>
        <taxon>Nepetoideae</taxon>
        <taxon>Mentheae</taxon>
        <taxon>Salviinae</taxon>
        <taxon>Salvia</taxon>
        <taxon>Salvia subgen. Calosphace</taxon>
        <taxon>core Calosphace</taxon>
    </lineage>
</organism>